<dbReference type="RefSeq" id="XP_021839005.1">
    <property type="nucleotide sequence ID" value="XM_021983313.1"/>
</dbReference>
<evidence type="ECO:0000256" key="1">
    <source>
        <dbReference type="ARBA" id="ARBA00008355"/>
    </source>
</evidence>
<evidence type="ECO:0000313" key="7">
    <source>
        <dbReference type="RefSeq" id="XP_021839005.1"/>
    </source>
</evidence>
<dbReference type="InterPro" id="IPR002589">
    <property type="entry name" value="Macro_dom"/>
</dbReference>
<evidence type="ECO:0000313" key="6">
    <source>
        <dbReference type="RefSeq" id="XP_021839004.1"/>
    </source>
</evidence>
<feature type="domain" description="Macro" evidence="4">
    <location>
        <begin position="72"/>
        <end position="252"/>
    </location>
</feature>
<dbReference type="InterPro" id="IPR043472">
    <property type="entry name" value="Macro_dom-like"/>
</dbReference>
<dbReference type="CDD" id="cd02905">
    <property type="entry name" value="Macro_GDAP2-like"/>
    <property type="match status" value="1"/>
</dbReference>
<name>A0A9R0JLG5_SPIOL</name>
<dbReference type="Proteomes" id="UP000813463">
    <property type="component" value="Chromosome 3"/>
</dbReference>
<dbReference type="PANTHER" id="PTHR11106:SF72">
    <property type="entry name" value="GANGLIOSIDE-INDUCED DIFFERENTIATION-ASSOCIATED PROTEIN 2"/>
    <property type="match status" value="1"/>
</dbReference>
<comment type="similarity">
    <text evidence="1">Belongs to the GDAP2 family.</text>
</comment>
<dbReference type="PROSITE" id="PS50191">
    <property type="entry name" value="CRAL_TRIO"/>
    <property type="match status" value="1"/>
</dbReference>
<feature type="domain" description="CRAL-TRIO" evidence="3">
    <location>
        <begin position="387"/>
        <end position="536"/>
    </location>
</feature>
<dbReference type="SUPFAM" id="SSF52087">
    <property type="entry name" value="CRAL/TRIO domain"/>
    <property type="match status" value="1"/>
</dbReference>
<dbReference type="Pfam" id="PF01661">
    <property type="entry name" value="Macro"/>
    <property type="match status" value="1"/>
</dbReference>
<organism evidence="5 6">
    <name type="scientific">Spinacia oleracea</name>
    <name type="common">Spinach</name>
    <dbReference type="NCBI Taxonomy" id="3562"/>
    <lineage>
        <taxon>Eukaryota</taxon>
        <taxon>Viridiplantae</taxon>
        <taxon>Streptophyta</taxon>
        <taxon>Embryophyta</taxon>
        <taxon>Tracheophyta</taxon>
        <taxon>Spermatophyta</taxon>
        <taxon>Magnoliopsida</taxon>
        <taxon>eudicotyledons</taxon>
        <taxon>Gunneridae</taxon>
        <taxon>Pentapetalae</taxon>
        <taxon>Caryophyllales</taxon>
        <taxon>Chenopodiaceae</taxon>
        <taxon>Chenopodioideae</taxon>
        <taxon>Anserineae</taxon>
        <taxon>Spinacia</taxon>
    </lineage>
</organism>
<evidence type="ECO:0000256" key="2">
    <source>
        <dbReference type="SAM" id="MobiDB-lite"/>
    </source>
</evidence>
<protein>
    <submittedName>
        <fullName evidence="6 7">Protein GDAP2 homolog</fullName>
    </submittedName>
</protein>
<dbReference type="Gene3D" id="3.40.220.10">
    <property type="entry name" value="Leucine Aminopeptidase, subunit E, domain 1"/>
    <property type="match status" value="1"/>
</dbReference>
<sequence>MYRSMPTEPTGDGSPADTGDSVVTLDQVPRWSDTEVRWSLERDNEDSIFPSAHFPDPLAPASTSENGSNGIVSRFPVDHEINSKVYLWRGNPWNIEVHAVVNSTNENMDEAHSSPGLHAAAGPGLAEECATLGGCRTGMAKMTSAYDLPARKVIHTVGPKYAVKYHTAAENALSHCYRSCLELLIENGLQSIAMGCIYTESKNYPREPAAHVAIRTVRRFLEKQKEKITAIVFCTTTSTDTEIYKRLLPLYFPRDKHEEEVAVSKLPADVGDENGETVIDERKIRIKPLPNARMTEPKPAQASNDLPLSEVGLVRRNSAYLDTYLDPAFMSLIKDPDQRRKEQWEKAAQAQSGWNCAKMFGYGDLGGPPLSPAEEYSLHSRYLAKGNSTNLSEIAEMKIVYRGGVDSEGRPVMVVVGAHFLLRCLDLERFIQYVVKEFEPISQKPYSIVYFHSAASLQPQPDLGWMRRLQQILGRKHQRNLQGIYVLHPTFGLKAAIFALQMFVDNMVWKKVVYVDRLLQLFRYVPREQLTIPDFVFQHDLEVNGGKGLIVDPRTKYVYQRP</sequence>
<dbReference type="InterPro" id="IPR035793">
    <property type="entry name" value="Macro_GDAP2"/>
</dbReference>
<reference evidence="5" key="1">
    <citation type="journal article" date="2021" name="Nat. Commun.">
        <title>Genomic analyses provide insights into spinach domestication and the genetic basis of agronomic traits.</title>
        <authorList>
            <person name="Cai X."/>
            <person name="Sun X."/>
            <person name="Xu C."/>
            <person name="Sun H."/>
            <person name="Wang X."/>
            <person name="Ge C."/>
            <person name="Zhang Z."/>
            <person name="Wang Q."/>
            <person name="Fei Z."/>
            <person name="Jiao C."/>
            <person name="Wang Q."/>
        </authorList>
    </citation>
    <scope>NUCLEOTIDE SEQUENCE [LARGE SCALE GENOMIC DNA]</scope>
    <source>
        <strain evidence="5">cv. Varoflay</strain>
    </source>
</reference>
<dbReference type="SMART" id="SM00516">
    <property type="entry name" value="SEC14"/>
    <property type="match status" value="1"/>
</dbReference>
<evidence type="ECO:0000313" key="5">
    <source>
        <dbReference type="Proteomes" id="UP000813463"/>
    </source>
</evidence>
<dbReference type="Pfam" id="PF13716">
    <property type="entry name" value="CRAL_TRIO_2"/>
    <property type="match status" value="1"/>
</dbReference>
<dbReference type="PROSITE" id="PS51154">
    <property type="entry name" value="MACRO"/>
    <property type="match status" value="1"/>
</dbReference>
<dbReference type="SMART" id="SM00506">
    <property type="entry name" value="A1pp"/>
    <property type="match status" value="1"/>
</dbReference>
<dbReference type="InterPro" id="IPR001251">
    <property type="entry name" value="CRAL-TRIO_dom"/>
</dbReference>
<dbReference type="KEGG" id="soe:110778748"/>
<proteinExistence type="inferred from homology"/>
<evidence type="ECO:0000259" key="3">
    <source>
        <dbReference type="PROSITE" id="PS50191"/>
    </source>
</evidence>
<dbReference type="Gene3D" id="3.40.525.10">
    <property type="entry name" value="CRAL-TRIO lipid binding domain"/>
    <property type="match status" value="1"/>
</dbReference>
<keyword evidence="5" id="KW-1185">Reference proteome</keyword>
<dbReference type="InterPro" id="IPR036865">
    <property type="entry name" value="CRAL-TRIO_dom_sf"/>
</dbReference>
<dbReference type="RefSeq" id="XP_021839004.1">
    <property type="nucleotide sequence ID" value="XM_021983312.1"/>
</dbReference>
<dbReference type="OrthoDB" id="6077599at2759"/>
<dbReference type="AlphaFoldDB" id="A0A9R0JLG5"/>
<feature type="region of interest" description="Disordered" evidence="2">
    <location>
        <begin position="1"/>
        <end position="28"/>
    </location>
</feature>
<dbReference type="CDD" id="cd00170">
    <property type="entry name" value="SEC14"/>
    <property type="match status" value="1"/>
</dbReference>
<gene>
    <name evidence="6 7" type="primary">LOC110778748</name>
</gene>
<dbReference type="SUPFAM" id="SSF52949">
    <property type="entry name" value="Macro domain-like"/>
    <property type="match status" value="1"/>
</dbReference>
<evidence type="ECO:0000259" key="4">
    <source>
        <dbReference type="PROSITE" id="PS51154"/>
    </source>
</evidence>
<dbReference type="PANTHER" id="PTHR11106">
    <property type="entry name" value="GANGLIOSIDE INDUCED DIFFERENTIATION ASSOCIATED PROTEIN 2-RELATED"/>
    <property type="match status" value="1"/>
</dbReference>
<dbReference type="GeneID" id="110778748"/>
<accession>A0A9R0JLG5</accession>
<reference evidence="6 7" key="2">
    <citation type="submission" date="2025-04" db="UniProtKB">
        <authorList>
            <consortium name="RefSeq"/>
        </authorList>
    </citation>
    <scope>IDENTIFICATION</scope>
</reference>